<reference evidence="7 8" key="1">
    <citation type="submission" date="2009-01" db="EMBL/GenBank/DDBJ databases">
        <title>Complete sequence of Geobacter sp. FRC-32.</title>
        <authorList>
            <consortium name="US DOE Joint Genome Institute"/>
            <person name="Lucas S."/>
            <person name="Copeland A."/>
            <person name="Lapidus A."/>
            <person name="Glavina del Rio T."/>
            <person name="Dalin E."/>
            <person name="Tice H."/>
            <person name="Bruce D."/>
            <person name="Goodwin L."/>
            <person name="Pitluck S."/>
            <person name="Saunders E."/>
            <person name="Brettin T."/>
            <person name="Detter J.C."/>
            <person name="Han C."/>
            <person name="Larimer F."/>
            <person name="Land M."/>
            <person name="Hauser L."/>
            <person name="Kyrpides N."/>
            <person name="Ovchinnikova G."/>
            <person name="Kostka J."/>
            <person name="Richardson P."/>
        </authorList>
    </citation>
    <scope>NUCLEOTIDE SEQUENCE [LARGE SCALE GENOMIC DNA]</scope>
    <source>
        <strain evidence="8">DSM 22248 / JCM 15807 / FRC-32</strain>
    </source>
</reference>
<keyword evidence="3 6" id="KW-0812">Transmembrane</keyword>
<dbReference type="InterPro" id="IPR030922">
    <property type="entry name" value="LptF"/>
</dbReference>
<evidence type="ECO:0000256" key="1">
    <source>
        <dbReference type="ARBA" id="ARBA00004651"/>
    </source>
</evidence>
<dbReference type="PANTHER" id="PTHR33529">
    <property type="entry name" value="SLR0882 PROTEIN-RELATED"/>
    <property type="match status" value="1"/>
</dbReference>
<evidence type="ECO:0000256" key="5">
    <source>
        <dbReference type="ARBA" id="ARBA00023136"/>
    </source>
</evidence>
<gene>
    <name evidence="7" type="primary">lptF</name>
    <name evidence="7" type="ordered locus">Geob_1523</name>
</gene>
<dbReference type="Proteomes" id="UP000007721">
    <property type="component" value="Chromosome"/>
</dbReference>
<evidence type="ECO:0000256" key="3">
    <source>
        <dbReference type="ARBA" id="ARBA00022692"/>
    </source>
</evidence>
<dbReference type="GO" id="GO:0015920">
    <property type="term" value="P:lipopolysaccharide transport"/>
    <property type="evidence" value="ECO:0007669"/>
    <property type="project" value="TreeGrafter"/>
</dbReference>
<dbReference type="GO" id="GO:0055085">
    <property type="term" value="P:transmembrane transport"/>
    <property type="evidence" value="ECO:0007669"/>
    <property type="project" value="InterPro"/>
</dbReference>
<dbReference type="GO" id="GO:0043190">
    <property type="term" value="C:ATP-binding cassette (ABC) transporter complex"/>
    <property type="evidence" value="ECO:0007669"/>
    <property type="project" value="InterPro"/>
</dbReference>
<feature type="transmembrane region" description="Helical" evidence="6">
    <location>
        <begin position="16"/>
        <end position="34"/>
    </location>
</feature>
<protein>
    <submittedName>
        <fullName evidence="7">Lipopolysaccharide ABC transporter, membrane protein LptF</fullName>
    </submittedName>
</protein>
<keyword evidence="4 6" id="KW-1133">Transmembrane helix</keyword>
<dbReference type="RefSeq" id="WP_012646611.1">
    <property type="nucleotide sequence ID" value="NC_011979.1"/>
</dbReference>
<evidence type="ECO:0000256" key="6">
    <source>
        <dbReference type="SAM" id="Phobius"/>
    </source>
</evidence>
<evidence type="ECO:0000256" key="4">
    <source>
        <dbReference type="ARBA" id="ARBA00022989"/>
    </source>
</evidence>
<comment type="subcellular location">
    <subcellularLocation>
        <location evidence="1">Cell membrane</location>
        <topology evidence="1">Multi-pass membrane protein</topology>
    </subcellularLocation>
</comment>
<evidence type="ECO:0000256" key="2">
    <source>
        <dbReference type="ARBA" id="ARBA00022475"/>
    </source>
</evidence>
<dbReference type="AlphaFoldDB" id="B9M5C7"/>
<name>B9M5C7_GEODF</name>
<dbReference type="PANTHER" id="PTHR33529:SF6">
    <property type="entry name" value="YJGP_YJGQ FAMILY PERMEASE"/>
    <property type="match status" value="1"/>
</dbReference>
<dbReference type="EMBL" id="CP001390">
    <property type="protein sequence ID" value="ACM19882.1"/>
    <property type="molecule type" value="Genomic_DNA"/>
</dbReference>
<evidence type="ECO:0000313" key="8">
    <source>
        <dbReference type="Proteomes" id="UP000007721"/>
    </source>
</evidence>
<evidence type="ECO:0000313" key="7">
    <source>
        <dbReference type="EMBL" id="ACM19882.1"/>
    </source>
</evidence>
<keyword evidence="8" id="KW-1185">Reference proteome</keyword>
<feature type="transmembrane region" description="Helical" evidence="6">
    <location>
        <begin position="281"/>
        <end position="299"/>
    </location>
</feature>
<keyword evidence="2" id="KW-1003">Cell membrane</keyword>
<dbReference type="KEGG" id="geo:Geob_1523"/>
<feature type="transmembrane region" description="Helical" evidence="6">
    <location>
        <begin position="54"/>
        <end position="78"/>
    </location>
</feature>
<organism evidence="7 8">
    <name type="scientific">Geotalea daltonii (strain DSM 22248 / JCM 15807 / FRC-32)</name>
    <name type="common">Geobacter daltonii</name>
    <dbReference type="NCBI Taxonomy" id="316067"/>
    <lineage>
        <taxon>Bacteria</taxon>
        <taxon>Pseudomonadati</taxon>
        <taxon>Thermodesulfobacteriota</taxon>
        <taxon>Desulfuromonadia</taxon>
        <taxon>Geobacterales</taxon>
        <taxon>Geobacteraceae</taxon>
        <taxon>Geotalea</taxon>
    </lineage>
</organism>
<dbReference type="Pfam" id="PF03739">
    <property type="entry name" value="LptF_LptG"/>
    <property type="match status" value="1"/>
</dbReference>
<dbReference type="eggNOG" id="COG0795">
    <property type="taxonomic scope" value="Bacteria"/>
</dbReference>
<feature type="transmembrane region" description="Helical" evidence="6">
    <location>
        <begin position="335"/>
        <end position="357"/>
    </location>
</feature>
<dbReference type="InterPro" id="IPR005495">
    <property type="entry name" value="LptG/LptF_permease"/>
</dbReference>
<accession>B9M5C7</accession>
<proteinExistence type="predicted"/>
<dbReference type="STRING" id="316067.Geob_1523"/>
<dbReference type="OrthoDB" id="9792188at2"/>
<feature type="transmembrane region" description="Helical" evidence="6">
    <location>
        <begin position="305"/>
        <end position="323"/>
    </location>
</feature>
<feature type="transmembrane region" description="Helical" evidence="6">
    <location>
        <begin position="98"/>
        <end position="123"/>
    </location>
</feature>
<keyword evidence="5 6" id="KW-0472">Membrane</keyword>
<dbReference type="NCBIfam" id="TIGR04407">
    <property type="entry name" value="LptF_YjgP"/>
    <property type="match status" value="1"/>
</dbReference>
<sequence length="389" mass="43483">MNSTLYRYIFKEIPPPFFLGVATFTFVLLMGRLLRLTDMVVTKGVPLGDVLRMILYLLPSFLLVTIPMAFLLAILLAFGRLSGDSEIIAMKASGISLYGLLPPVFSLAVITYLAGAFITIYAVPKGNSAFKDLLVTVVENRVSLGVKEKVFNGDFPGIVIYCDGYDERTQVMSGIIIQDERDPLEPSTIMAGHGTINADHASRSVRLHLASGSIHRTAGREGYRLVQFSDYDLHINLSQASQAVKRDERDMSLAELRTNWNSNHFDNKGRLEMRLEYHRRFSLPFACLIFTLVGMPLGIQNQRSGKAAGFAISIFLLLLYYIILSACKTLGEKELLNPFLAAWVPNMLFVAFGIYLFRKTAAEEKIALFDYFSCIASWVSRLTKRGSSR</sequence>
<dbReference type="HOGENOM" id="CLU_028799_3_0_7"/>